<protein>
    <submittedName>
        <fullName evidence="1">Uncharacterized protein</fullName>
    </submittedName>
</protein>
<proteinExistence type="predicted"/>
<sequence length="155" mass="18429">MTKDMMFSSRKNGFFGQSAFTNLNYLEILNDITRISSLTTFKWHSFLLTPIEFSVIIHFIKDEQKFLINNYVNYLLEENLRMAAQCEHIQINVILIQPGKDFVFQVVFLFLTHSFNQIIEEKPRVKLSRSGMAFMRQIRLFVEQHKVVWDDAKKK</sequence>
<gene>
    <name evidence="1" type="ORF">BpHYR1_042613</name>
</gene>
<reference evidence="1 2" key="1">
    <citation type="journal article" date="2018" name="Sci. Rep.">
        <title>Genomic signatures of local adaptation to the degree of environmental predictability in rotifers.</title>
        <authorList>
            <person name="Franch-Gras L."/>
            <person name="Hahn C."/>
            <person name="Garcia-Roger E.M."/>
            <person name="Carmona M.J."/>
            <person name="Serra M."/>
            <person name="Gomez A."/>
        </authorList>
    </citation>
    <scope>NUCLEOTIDE SEQUENCE [LARGE SCALE GENOMIC DNA]</scope>
    <source>
        <strain evidence="1">HYR1</strain>
    </source>
</reference>
<accession>A0A3M7QNL9</accession>
<comment type="caution">
    <text evidence="1">The sequence shown here is derived from an EMBL/GenBank/DDBJ whole genome shotgun (WGS) entry which is preliminary data.</text>
</comment>
<dbReference type="Proteomes" id="UP000276133">
    <property type="component" value="Unassembled WGS sequence"/>
</dbReference>
<organism evidence="1 2">
    <name type="scientific">Brachionus plicatilis</name>
    <name type="common">Marine rotifer</name>
    <name type="synonym">Brachionus muelleri</name>
    <dbReference type="NCBI Taxonomy" id="10195"/>
    <lineage>
        <taxon>Eukaryota</taxon>
        <taxon>Metazoa</taxon>
        <taxon>Spiralia</taxon>
        <taxon>Gnathifera</taxon>
        <taxon>Rotifera</taxon>
        <taxon>Eurotatoria</taxon>
        <taxon>Monogononta</taxon>
        <taxon>Pseudotrocha</taxon>
        <taxon>Ploima</taxon>
        <taxon>Brachionidae</taxon>
        <taxon>Brachionus</taxon>
    </lineage>
</organism>
<evidence type="ECO:0000313" key="1">
    <source>
        <dbReference type="EMBL" id="RNA12920.1"/>
    </source>
</evidence>
<name>A0A3M7QNL9_BRAPC</name>
<dbReference type="AlphaFoldDB" id="A0A3M7QNL9"/>
<keyword evidence="2" id="KW-1185">Reference proteome</keyword>
<evidence type="ECO:0000313" key="2">
    <source>
        <dbReference type="Proteomes" id="UP000276133"/>
    </source>
</evidence>
<dbReference type="EMBL" id="REGN01005561">
    <property type="protein sequence ID" value="RNA12920.1"/>
    <property type="molecule type" value="Genomic_DNA"/>
</dbReference>